<feature type="transmembrane region" description="Helical" evidence="1">
    <location>
        <begin position="275"/>
        <end position="300"/>
    </location>
</feature>
<reference evidence="2 3" key="1">
    <citation type="submission" date="2024-09" db="EMBL/GenBank/DDBJ databases">
        <authorList>
            <person name="Sun Q."/>
            <person name="Mori K."/>
        </authorList>
    </citation>
    <scope>NUCLEOTIDE SEQUENCE [LARGE SCALE GENOMIC DNA]</scope>
    <source>
        <strain evidence="2 3">CCM 7765</strain>
    </source>
</reference>
<keyword evidence="1" id="KW-0472">Membrane</keyword>
<dbReference type="RefSeq" id="WP_377476856.1">
    <property type="nucleotide sequence ID" value="NZ_JBHLWO010000001.1"/>
</dbReference>
<evidence type="ECO:0000313" key="3">
    <source>
        <dbReference type="Proteomes" id="UP001589774"/>
    </source>
</evidence>
<sequence>MIYLAILILLLCTALIPERKKGVVSYIFLYLILTLVAGLRYRVGGDTLAYINDFNKLPQFADLQRFDYLNAPYNPLWYIFNAFVKAVWNDFVFFQLIHAAIVNGAVFWFFNKYCKYKYVAVLFYYILYYTYFNMEILRESLAIAVFLLSVPSLIAKKWFKYYTLAFIAVFLHSSAMMLFFLPILYKRLSRKYILLMCLLLILLPIINIENVLMIFSFTDQIAIKIKSYMSSEINIFGVLMQLLVVLPTLVFHFVRKKNDIGQHVFQNNVSPYLIIGILSLILGGFYRFLNYLALLNVVYLADTFCSIQTLKKSSNYSSKLANFAIVMLLIHQIYYYVRDTSEYRIGTRFYMLYFPYHTVFDPQIELNRERIYINMMDLDYHY</sequence>
<feature type="transmembrane region" description="Helical" evidence="1">
    <location>
        <begin position="24"/>
        <end position="41"/>
    </location>
</feature>
<accession>A0ABV6HH31</accession>
<organism evidence="2 3">
    <name type="scientific">Olivibacter oleidegradans</name>
    <dbReference type="NCBI Taxonomy" id="760123"/>
    <lineage>
        <taxon>Bacteria</taxon>
        <taxon>Pseudomonadati</taxon>
        <taxon>Bacteroidota</taxon>
        <taxon>Sphingobacteriia</taxon>
        <taxon>Sphingobacteriales</taxon>
        <taxon>Sphingobacteriaceae</taxon>
        <taxon>Olivibacter</taxon>
    </lineage>
</organism>
<gene>
    <name evidence="2" type="ORF">ACFFI0_06260</name>
</gene>
<evidence type="ECO:0000313" key="2">
    <source>
        <dbReference type="EMBL" id="MFC0317902.1"/>
    </source>
</evidence>
<dbReference type="InterPro" id="IPR049458">
    <property type="entry name" value="EpsG-like"/>
</dbReference>
<feature type="transmembrane region" description="Helical" evidence="1">
    <location>
        <begin position="91"/>
        <end position="110"/>
    </location>
</feature>
<dbReference type="Proteomes" id="UP001589774">
    <property type="component" value="Unassembled WGS sequence"/>
</dbReference>
<feature type="transmembrane region" description="Helical" evidence="1">
    <location>
        <begin position="165"/>
        <end position="185"/>
    </location>
</feature>
<comment type="caution">
    <text evidence="2">The sequence shown here is derived from an EMBL/GenBank/DDBJ whole genome shotgun (WGS) entry which is preliminary data.</text>
</comment>
<feature type="transmembrane region" description="Helical" evidence="1">
    <location>
        <begin position="235"/>
        <end position="254"/>
    </location>
</feature>
<feature type="transmembrane region" description="Helical" evidence="1">
    <location>
        <begin position="192"/>
        <end position="215"/>
    </location>
</feature>
<protein>
    <submittedName>
        <fullName evidence="2">EpsG family protein</fullName>
    </submittedName>
</protein>
<keyword evidence="1" id="KW-1133">Transmembrane helix</keyword>
<feature type="transmembrane region" description="Helical" evidence="1">
    <location>
        <begin position="116"/>
        <end position="134"/>
    </location>
</feature>
<dbReference type="Pfam" id="PF14897">
    <property type="entry name" value="EpsG"/>
    <property type="match status" value="1"/>
</dbReference>
<evidence type="ECO:0000256" key="1">
    <source>
        <dbReference type="SAM" id="Phobius"/>
    </source>
</evidence>
<feature type="transmembrane region" description="Helical" evidence="1">
    <location>
        <begin position="320"/>
        <end position="337"/>
    </location>
</feature>
<dbReference type="EMBL" id="JBHLWO010000001">
    <property type="protein sequence ID" value="MFC0317902.1"/>
    <property type="molecule type" value="Genomic_DNA"/>
</dbReference>
<name>A0ABV6HH31_9SPHI</name>
<keyword evidence="1" id="KW-0812">Transmembrane</keyword>
<proteinExistence type="predicted"/>
<keyword evidence="3" id="KW-1185">Reference proteome</keyword>